<dbReference type="Gene3D" id="3.40.1390.20">
    <property type="entry name" value="HprK N-terminal domain-like"/>
    <property type="match status" value="1"/>
</dbReference>
<evidence type="ECO:0000313" key="1">
    <source>
        <dbReference type="EMBL" id="SKC64338.1"/>
    </source>
</evidence>
<dbReference type="AlphaFoldDB" id="A0A1T5KM23"/>
<gene>
    <name evidence="1" type="ORF">SAMN02194393_01919</name>
</gene>
<keyword evidence="2" id="KW-1185">Reference proteome</keyword>
<dbReference type="STRING" id="36842.SAMN02194393_01919"/>
<dbReference type="OrthoDB" id="9800390at2"/>
<protein>
    <recommendedName>
        <fullName evidence="3">DRTGG domain-containing protein</fullName>
    </recommendedName>
</protein>
<reference evidence="1 2" key="1">
    <citation type="submission" date="2017-02" db="EMBL/GenBank/DDBJ databases">
        <authorList>
            <person name="Peterson S.W."/>
        </authorList>
    </citation>
    <scope>NUCLEOTIDE SEQUENCE [LARGE SCALE GENOMIC DNA]</scope>
    <source>
        <strain evidence="1 2">M1</strain>
    </source>
</reference>
<name>A0A1T5KM23_9FIRM</name>
<dbReference type="SUPFAM" id="SSF75138">
    <property type="entry name" value="HprK N-terminal domain-like"/>
    <property type="match status" value="1"/>
</dbReference>
<evidence type="ECO:0000313" key="2">
    <source>
        <dbReference type="Proteomes" id="UP000190285"/>
    </source>
</evidence>
<accession>A0A1T5KM23</accession>
<dbReference type="InterPro" id="IPR028979">
    <property type="entry name" value="Ser_kin/Pase_Hpr-like_N_sf"/>
</dbReference>
<dbReference type="EMBL" id="FUZT01000004">
    <property type="protein sequence ID" value="SKC64338.1"/>
    <property type="molecule type" value="Genomic_DNA"/>
</dbReference>
<sequence>MLIKDIKDLLEAEFLSGEEFSDCEVIAAFGCDLMSDVLAFVEDKTLLLTGLTNPQVIRTAEMLDINTIVFVRGKIPPKDVVDMASEMEMILLATKHTMYTACGILYNNGLKGIKIGGI</sequence>
<dbReference type="RefSeq" id="WP_079491159.1">
    <property type="nucleotide sequence ID" value="NZ_FUZT01000004.1"/>
</dbReference>
<proteinExistence type="predicted"/>
<dbReference type="Proteomes" id="UP000190285">
    <property type="component" value="Unassembled WGS sequence"/>
</dbReference>
<evidence type="ECO:0008006" key="3">
    <source>
        <dbReference type="Google" id="ProtNLM"/>
    </source>
</evidence>
<organism evidence="1 2">
    <name type="scientific">Maledivibacter halophilus</name>
    <dbReference type="NCBI Taxonomy" id="36842"/>
    <lineage>
        <taxon>Bacteria</taxon>
        <taxon>Bacillati</taxon>
        <taxon>Bacillota</taxon>
        <taxon>Clostridia</taxon>
        <taxon>Peptostreptococcales</taxon>
        <taxon>Caminicellaceae</taxon>
        <taxon>Maledivibacter</taxon>
    </lineage>
</organism>